<organism evidence="2 3">
    <name type="scientific">Neisseria dentiae</name>
    <dbReference type="NCBI Taxonomy" id="194197"/>
    <lineage>
        <taxon>Bacteria</taxon>
        <taxon>Pseudomonadati</taxon>
        <taxon>Pseudomonadota</taxon>
        <taxon>Betaproteobacteria</taxon>
        <taxon>Neisseriales</taxon>
        <taxon>Neisseriaceae</taxon>
        <taxon>Neisseria</taxon>
    </lineage>
</organism>
<proteinExistence type="predicted"/>
<dbReference type="RefSeq" id="WP_085365796.1">
    <property type="nucleotide sequence ID" value="NZ_CAUJPZ010000004.1"/>
</dbReference>
<keyword evidence="3" id="KW-1185">Reference proteome</keyword>
<sequence>MQRLDYPAKGAKVFNEMLKVEAALGDLSIDVLMKEIIKIRASQLNGCSFCLDMHVKTARKHGEREMRLHHVAVWRESNLFSEKERMALELTEALTKLSPEGLSDELYRRALTVLSEQELCDIVFSIAQINAWNRLGVAFHTEIGSMDKAMGLDKLEL</sequence>
<accession>A0A1X3DC24</accession>
<dbReference type="GO" id="GO:0051920">
    <property type="term" value="F:peroxiredoxin activity"/>
    <property type="evidence" value="ECO:0007669"/>
    <property type="project" value="InterPro"/>
</dbReference>
<dbReference type="NCBIfam" id="TIGR00778">
    <property type="entry name" value="ahpD_dom"/>
    <property type="match status" value="1"/>
</dbReference>
<dbReference type="InterPro" id="IPR003779">
    <property type="entry name" value="CMD-like"/>
</dbReference>
<keyword evidence="2" id="KW-0575">Peroxidase</keyword>
<dbReference type="PANTHER" id="PTHR34846">
    <property type="entry name" value="4-CARBOXYMUCONOLACTONE DECARBOXYLASE FAMILY PROTEIN (AFU_ORTHOLOGUE AFUA_6G11590)"/>
    <property type="match status" value="1"/>
</dbReference>
<dbReference type="PANTHER" id="PTHR34846:SF10">
    <property type="entry name" value="CYTOPLASMIC PROTEIN"/>
    <property type="match status" value="1"/>
</dbReference>
<dbReference type="EMBL" id="MTBO01000011">
    <property type="protein sequence ID" value="OSI17261.1"/>
    <property type="molecule type" value="Genomic_DNA"/>
</dbReference>
<dbReference type="AlphaFoldDB" id="A0A1X3DC24"/>
<evidence type="ECO:0000313" key="2">
    <source>
        <dbReference type="EMBL" id="OSI17261.1"/>
    </source>
</evidence>
<keyword evidence="2" id="KW-0560">Oxidoreductase</keyword>
<dbReference type="Gene3D" id="1.20.1290.10">
    <property type="entry name" value="AhpD-like"/>
    <property type="match status" value="1"/>
</dbReference>
<feature type="domain" description="Carboxymuconolactone decarboxylase-like" evidence="1">
    <location>
        <begin position="14"/>
        <end position="92"/>
    </location>
</feature>
<evidence type="ECO:0000313" key="3">
    <source>
        <dbReference type="Proteomes" id="UP000193118"/>
    </source>
</evidence>
<dbReference type="STRING" id="194197.BWD09_05975"/>
<dbReference type="InterPro" id="IPR004675">
    <property type="entry name" value="AhpD_core"/>
</dbReference>
<dbReference type="InterPro" id="IPR029032">
    <property type="entry name" value="AhpD-like"/>
</dbReference>
<reference evidence="3" key="1">
    <citation type="submission" date="2017-01" db="EMBL/GenBank/DDBJ databases">
        <authorList>
            <person name="Wolfgang W.J."/>
            <person name="Cole J."/>
            <person name="Wroblewski D."/>
            <person name="Mcginnis J."/>
            <person name="Musser K.A."/>
        </authorList>
    </citation>
    <scope>NUCLEOTIDE SEQUENCE [LARGE SCALE GENOMIC DNA]</scope>
    <source>
        <strain evidence="3">DSM 19151</strain>
    </source>
</reference>
<name>A0A1X3DC24_9NEIS</name>
<dbReference type="SUPFAM" id="SSF69118">
    <property type="entry name" value="AhpD-like"/>
    <property type="match status" value="1"/>
</dbReference>
<gene>
    <name evidence="2" type="ORF">BWD09_05975</name>
</gene>
<protein>
    <submittedName>
        <fullName evidence="2">Alkylhydroperoxidase</fullName>
    </submittedName>
</protein>
<dbReference type="Proteomes" id="UP000193118">
    <property type="component" value="Unassembled WGS sequence"/>
</dbReference>
<dbReference type="OrthoDB" id="9801997at2"/>
<comment type="caution">
    <text evidence="2">The sequence shown here is derived from an EMBL/GenBank/DDBJ whole genome shotgun (WGS) entry which is preliminary data.</text>
</comment>
<dbReference type="Pfam" id="PF02627">
    <property type="entry name" value="CMD"/>
    <property type="match status" value="1"/>
</dbReference>
<evidence type="ECO:0000259" key="1">
    <source>
        <dbReference type="Pfam" id="PF02627"/>
    </source>
</evidence>
<dbReference type="GeneID" id="94580078"/>